<evidence type="ECO:0000259" key="1">
    <source>
        <dbReference type="PROSITE" id="PS50042"/>
    </source>
</evidence>
<dbReference type="Pfam" id="PF00027">
    <property type="entry name" value="cNMP_binding"/>
    <property type="match status" value="1"/>
</dbReference>
<gene>
    <name evidence="2" type="ORF">MRX98_05420</name>
</gene>
<dbReference type="EMBL" id="JALJRB010000004">
    <property type="protein sequence ID" value="MCJ8500005.1"/>
    <property type="molecule type" value="Genomic_DNA"/>
</dbReference>
<dbReference type="Gene3D" id="2.60.120.10">
    <property type="entry name" value="Jelly Rolls"/>
    <property type="match status" value="1"/>
</dbReference>
<dbReference type="Gene3D" id="1.25.40.10">
    <property type="entry name" value="Tetratricopeptide repeat domain"/>
    <property type="match status" value="1"/>
</dbReference>
<feature type="domain" description="Cyclic nucleotide-binding" evidence="1">
    <location>
        <begin position="120"/>
        <end position="230"/>
    </location>
</feature>
<dbReference type="InterPro" id="IPR000595">
    <property type="entry name" value="cNMP-bd_dom"/>
</dbReference>
<reference evidence="2" key="1">
    <citation type="submission" date="2022-04" db="EMBL/GenBank/DDBJ databases">
        <title>Desulfatitalea alkaliphila sp. nov., a novel anaerobic sulfate-reducing bacterium isolated from terrestrial mud volcano, Taman Peninsula, Russia.</title>
        <authorList>
            <person name="Khomyakova M.A."/>
            <person name="Merkel A.Y."/>
            <person name="Slobodkin A.I."/>
        </authorList>
    </citation>
    <scope>NUCLEOTIDE SEQUENCE</scope>
    <source>
        <strain evidence="2">M08but</strain>
    </source>
</reference>
<dbReference type="CDD" id="cd00038">
    <property type="entry name" value="CAP_ED"/>
    <property type="match status" value="1"/>
</dbReference>
<evidence type="ECO:0000313" key="3">
    <source>
        <dbReference type="Proteomes" id="UP001165427"/>
    </source>
</evidence>
<proteinExistence type="predicted"/>
<dbReference type="RefSeq" id="WP_246903731.1">
    <property type="nucleotide sequence ID" value="NZ_JALJRB010000004.1"/>
</dbReference>
<dbReference type="InterPro" id="IPR011990">
    <property type="entry name" value="TPR-like_helical_dom_sf"/>
</dbReference>
<evidence type="ECO:0000313" key="2">
    <source>
        <dbReference type="EMBL" id="MCJ8500005.1"/>
    </source>
</evidence>
<name>A0AA41R2C7_9BACT</name>
<dbReference type="GO" id="GO:0035438">
    <property type="term" value="F:cyclic-di-GMP binding"/>
    <property type="evidence" value="ECO:0007669"/>
    <property type="project" value="InterPro"/>
</dbReference>
<organism evidence="2 3">
    <name type="scientific">Desulfatitalea alkaliphila</name>
    <dbReference type="NCBI Taxonomy" id="2929485"/>
    <lineage>
        <taxon>Bacteria</taxon>
        <taxon>Pseudomonadati</taxon>
        <taxon>Thermodesulfobacteriota</taxon>
        <taxon>Desulfobacteria</taxon>
        <taxon>Desulfobacterales</taxon>
        <taxon>Desulfosarcinaceae</taxon>
        <taxon>Desulfatitalea</taxon>
    </lineage>
</organism>
<dbReference type="SMART" id="SM00100">
    <property type="entry name" value="cNMP"/>
    <property type="match status" value="1"/>
</dbReference>
<dbReference type="PROSITE" id="PS50042">
    <property type="entry name" value="CNMP_BINDING_3"/>
    <property type="match status" value="1"/>
</dbReference>
<protein>
    <submittedName>
        <fullName evidence="2">PilZ domain-containing protein</fullName>
    </submittedName>
</protein>
<dbReference type="Proteomes" id="UP001165427">
    <property type="component" value="Unassembled WGS sequence"/>
</dbReference>
<dbReference type="InterPro" id="IPR009875">
    <property type="entry name" value="PilZ_domain"/>
</dbReference>
<dbReference type="SUPFAM" id="SSF51206">
    <property type="entry name" value="cAMP-binding domain-like"/>
    <property type="match status" value="1"/>
</dbReference>
<accession>A0AA41R2C7</accession>
<dbReference type="InterPro" id="IPR014710">
    <property type="entry name" value="RmlC-like_jellyroll"/>
</dbReference>
<keyword evidence="3" id="KW-1185">Reference proteome</keyword>
<dbReference type="AlphaFoldDB" id="A0AA41R2C7"/>
<comment type="caution">
    <text evidence="2">The sequence shown here is derived from an EMBL/GenBank/DDBJ whole genome shotgun (WGS) entry which is preliminary data.</text>
</comment>
<sequence>MKIAINAPDEHQFSVMQRILDGRLAIESPDEFAEILEIYPDDPFLHRRYADLLNRLGRAREAAQSYQRTVDLFIDHGMNLQAIVAKILQWRLTKPNHQQGRTFHGQLQATGGRHTPLQRFWAGLDYPELVALMQRLVRKRFAPGRRIVQADQPADALFFVVDGTVAEMPSPECQSEARRTGVEVEPTLLGTNDIFGEVFPLDQPTENANEILAVSQVELVKIPKTALTAICAVHQRVQTLLEALYKADPSAHCERSWQTVRRATRCRLPARVDIASPPNRADTRSWYHDGMAVDISIGGICVQLNTTDDEALPDLKGRLAKLNLEFPDALLSNLSGKIVWQGRKAGGTASSAALIGIRFDTLNIADRDRIAEYIKNNLE</sequence>
<dbReference type="Gene3D" id="2.40.10.220">
    <property type="entry name" value="predicted glycosyltransferase like domains"/>
    <property type="match status" value="1"/>
</dbReference>
<dbReference type="SUPFAM" id="SSF48452">
    <property type="entry name" value="TPR-like"/>
    <property type="match status" value="1"/>
</dbReference>
<dbReference type="InterPro" id="IPR018490">
    <property type="entry name" value="cNMP-bd_dom_sf"/>
</dbReference>
<dbReference type="Pfam" id="PF07238">
    <property type="entry name" value="PilZ"/>
    <property type="match status" value="1"/>
</dbReference>